<dbReference type="RefSeq" id="XP_047784727.1">
    <property type="nucleotide sequence ID" value="XM_047916889.1"/>
</dbReference>
<evidence type="ECO:0000313" key="1">
    <source>
        <dbReference type="EMBL" id="KAH9843917.1"/>
    </source>
</evidence>
<organism evidence="1 2">
    <name type="scientific">Rhodofomes roseus</name>
    <dbReference type="NCBI Taxonomy" id="34475"/>
    <lineage>
        <taxon>Eukaryota</taxon>
        <taxon>Fungi</taxon>
        <taxon>Dikarya</taxon>
        <taxon>Basidiomycota</taxon>
        <taxon>Agaricomycotina</taxon>
        <taxon>Agaricomycetes</taxon>
        <taxon>Polyporales</taxon>
        <taxon>Rhodofomes</taxon>
    </lineage>
</organism>
<dbReference type="Proteomes" id="UP000814176">
    <property type="component" value="Unassembled WGS sequence"/>
</dbReference>
<proteinExistence type="predicted"/>
<evidence type="ECO:0000313" key="2">
    <source>
        <dbReference type="Proteomes" id="UP000814176"/>
    </source>
</evidence>
<reference evidence="1 2" key="1">
    <citation type="journal article" date="2021" name="Environ. Microbiol.">
        <title>Gene family expansions and transcriptome signatures uncover fungal adaptations to wood decay.</title>
        <authorList>
            <person name="Hage H."/>
            <person name="Miyauchi S."/>
            <person name="Viragh M."/>
            <person name="Drula E."/>
            <person name="Min B."/>
            <person name="Chaduli D."/>
            <person name="Navarro D."/>
            <person name="Favel A."/>
            <person name="Norest M."/>
            <person name="Lesage-Meessen L."/>
            <person name="Balint B."/>
            <person name="Merenyi Z."/>
            <person name="de Eugenio L."/>
            <person name="Morin E."/>
            <person name="Martinez A.T."/>
            <person name="Baldrian P."/>
            <person name="Stursova M."/>
            <person name="Martinez M.J."/>
            <person name="Novotny C."/>
            <person name="Magnuson J.K."/>
            <person name="Spatafora J.W."/>
            <person name="Maurice S."/>
            <person name="Pangilinan J."/>
            <person name="Andreopoulos W."/>
            <person name="LaButti K."/>
            <person name="Hundley H."/>
            <person name="Na H."/>
            <person name="Kuo A."/>
            <person name="Barry K."/>
            <person name="Lipzen A."/>
            <person name="Henrissat B."/>
            <person name="Riley R."/>
            <person name="Ahrendt S."/>
            <person name="Nagy L.G."/>
            <person name="Grigoriev I.V."/>
            <person name="Martin F."/>
            <person name="Rosso M.N."/>
        </authorList>
    </citation>
    <scope>NUCLEOTIDE SEQUENCE [LARGE SCALE GENOMIC DNA]</scope>
    <source>
        <strain evidence="1 2">CIRM-BRFM 1785</strain>
    </source>
</reference>
<protein>
    <submittedName>
        <fullName evidence="1">Uncharacterized protein</fullName>
    </submittedName>
</protein>
<dbReference type="GeneID" id="71997621"/>
<accession>A0ABQ8KX91</accession>
<gene>
    <name evidence="1" type="ORF">C8Q71DRAFT_19332</name>
</gene>
<comment type="caution">
    <text evidence="1">The sequence shown here is derived from an EMBL/GenBank/DDBJ whole genome shotgun (WGS) entry which is preliminary data.</text>
</comment>
<name>A0ABQ8KX91_9APHY</name>
<dbReference type="EMBL" id="JADCUA010000001">
    <property type="protein sequence ID" value="KAH9843917.1"/>
    <property type="molecule type" value="Genomic_DNA"/>
</dbReference>
<keyword evidence="2" id="KW-1185">Reference proteome</keyword>
<sequence length="205" mass="22299">MNTGYPPLTTNTLSYCTFILPTFLSRHACTCIPLACHRICSFRRFACPRARPFSQSLGSPIPYHPLALTHLPSSPPVPTIYSPFNALARAHVHALICTLGCDPLAGCACTQDSPCVLAVAVCVALPRPGLPPTRLCAPSSARPRPSLGQACPFFPHARAARLIGRLCMLGIRPVRSRSPCVSRRLRVLDYRPTLSLARPPSRPWP</sequence>